<sequence length="1411" mass="161908">MHGFARWVVWGIILLLFIDNLDRALEIIIQPEVDLLYKDVYHELHVCVRSETSKWCEKKHSVKCSLDGLDKYYEKQFSELLEVSEIPSGSYQVQCGWNDSVPPTRRYLLIFDKHNVRLDCSAAPRFVHYETKWPSFPWCCSRPMVDPKWLRRFPIRSIQLCGATKCKSDLDLLKFQREWIRLKPQAPIKASKALIKCEENFSRTVYFLRKGTNELTMRVSDDQSVLLKNHETSFKFCLLWKDANSCEHNLDDDVHPSCLVSYYDFKIRNFLPPVPTANKFWNLIDFSRWKEGIYWFDCNEPSAKIRIQFSRVILNKGHYEMDCSSAPDVIYLDRSRKDHLFCRWDVVVSKAWKKIARHMQAGKGATYCYSSPKGLVFDRGLLKTKVRDMLRGFVKVFCKPGSFQKVVLIAESPRALMIHLRPSKFVLNNSKWDTLRAGIGVAEQDNRIHPYLTSRFPVTCRITYPNQNPGLVKSFVGTTSLATLHSGMLRIQCTQTALQLDQVFHRVLLSAPDANLQCNGTRSSRIIDGHTWYRWCPSADQSHKMLMPVRSSEEEQCVELRKNYYYFEGKLRIEIPPADPALLPLLCNKLHNKTIVILDRELFLKFKPEQPFYVAGQPQNVEISIGFRREDSKKNDEITDEMVSQLLAPLELTCTIISRRASKTATTNFILDMSHEIFLSGSMFYYITCEAMNGRLSVFNDMFVYLPTDLSVKILGSETKKLFDDEPHNYVCVLTGTPEEILESERHAPRWWTLDFTQKATSIGNRIVVGKEKSLGKHSYECVYRRPWIEKRARLEFTITRRSAMRLLIQYSDAEEKWLFYSNDTLPRIACSIHGGKLTVTDDVKWSLLKGDMNYTIIKNVSKLDLLPKRTEHGFGVFLCTTKGEEKCLTKIILLGVIKKVPSGRISPMVRAQLLPLTALCYVEEDETLYDVKVTSVAGVEEVRGSESVTFLDSDYTMYQDLSIISCEYKRLYLGIDIGTSVDIAIYDIALPTNSAIYPVQEEYQHGDVIHCSGPKGGKKLPTTMYMAEFPKKFKNIGRHREILRIDKTFVGGTYVMHCIIARPFSWLFISSHRFHVRQLPTEAKIYLKIDGGLLVSLQCVCDGYPMESFQFTWRLITCDGGLVYAEQDRLDFIKYTVAGPLTVECSVFGKDETDSATVNTNRTIYVHEIPFQKNLLGATNIIPSFIIVTTLWCIGYSIILFLTFYLPRTDFHARHRSQTILDNEMEKILGETHIIIYESDIRQCYNAFYNLVVRYSNLYHTMEQIGIRRIVSGEAEQYPSGTAPGTSSRIGRSTLPSSQTGEENPSVTEFSTTLPRRLSFARRTMHVPSSLSQSGKRDPILITESDAPGVSPGTLPKHQSKEPSAAHSERKSITISERPSFSRRSITKSEKTESSASTYRSQTRSKTTSQ</sequence>
<accession>A0A8E0VL16</accession>
<dbReference type="EMBL" id="LUCM01003759">
    <property type="protein sequence ID" value="KAA0195381.1"/>
    <property type="molecule type" value="Genomic_DNA"/>
</dbReference>
<feature type="compositionally biased region" description="Polar residues" evidence="1">
    <location>
        <begin position="1280"/>
        <end position="1315"/>
    </location>
</feature>
<protein>
    <recommendedName>
        <fullName evidence="6">Ig-like domain-containing protein</fullName>
    </recommendedName>
</protein>
<organism evidence="4 5">
    <name type="scientific">Fasciolopsis buskii</name>
    <dbReference type="NCBI Taxonomy" id="27845"/>
    <lineage>
        <taxon>Eukaryota</taxon>
        <taxon>Metazoa</taxon>
        <taxon>Spiralia</taxon>
        <taxon>Lophotrochozoa</taxon>
        <taxon>Platyhelminthes</taxon>
        <taxon>Trematoda</taxon>
        <taxon>Digenea</taxon>
        <taxon>Plagiorchiida</taxon>
        <taxon>Echinostomata</taxon>
        <taxon>Echinostomatoidea</taxon>
        <taxon>Fasciolidae</taxon>
        <taxon>Fasciolopsis</taxon>
    </lineage>
</organism>
<evidence type="ECO:0000256" key="2">
    <source>
        <dbReference type="SAM" id="Phobius"/>
    </source>
</evidence>
<keyword evidence="2" id="KW-1133">Transmembrane helix</keyword>
<dbReference type="OrthoDB" id="6237770at2759"/>
<feature type="transmembrane region" description="Helical" evidence="2">
    <location>
        <begin position="1182"/>
        <end position="1207"/>
    </location>
</feature>
<gene>
    <name evidence="4" type="ORF">FBUS_08183</name>
</gene>
<feature type="chain" id="PRO_5034737929" description="Ig-like domain-containing protein" evidence="3">
    <location>
        <begin position="25"/>
        <end position="1411"/>
    </location>
</feature>
<feature type="region of interest" description="Disordered" evidence="1">
    <location>
        <begin position="1278"/>
        <end position="1411"/>
    </location>
</feature>
<feature type="signal peptide" evidence="3">
    <location>
        <begin position="1"/>
        <end position="24"/>
    </location>
</feature>
<feature type="compositionally biased region" description="Polar residues" evidence="1">
    <location>
        <begin position="1374"/>
        <end position="1385"/>
    </location>
</feature>
<keyword evidence="2" id="KW-0812">Transmembrane</keyword>
<dbReference type="Proteomes" id="UP000728185">
    <property type="component" value="Unassembled WGS sequence"/>
</dbReference>
<feature type="compositionally biased region" description="Polar residues" evidence="1">
    <location>
        <begin position="1400"/>
        <end position="1411"/>
    </location>
</feature>
<keyword evidence="5" id="KW-1185">Reference proteome</keyword>
<comment type="caution">
    <text evidence="4">The sequence shown here is derived from an EMBL/GenBank/DDBJ whole genome shotgun (WGS) entry which is preliminary data.</text>
</comment>
<keyword evidence="2" id="KW-0472">Membrane</keyword>
<reference evidence="4" key="1">
    <citation type="submission" date="2019-05" db="EMBL/GenBank/DDBJ databases">
        <title>Annotation for the trematode Fasciolopsis buski.</title>
        <authorList>
            <person name="Choi Y.-J."/>
        </authorList>
    </citation>
    <scope>NUCLEOTIDE SEQUENCE</scope>
    <source>
        <strain evidence="4">HT</strain>
        <tissue evidence="4">Whole worm</tissue>
    </source>
</reference>
<keyword evidence="3" id="KW-0732">Signal</keyword>
<evidence type="ECO:0008006" key="6">
    <source>
        <dbReference type="Google" id="ProtNLM"/>
    </source>
</evidence>
<evidence type="ECO:0000313" key="4">
    <source>
        <dbReference type="EMBL" id="KAA0195381.1"/>
    </source>
</evidence>
<evidence type="ECO:0000256" key="3">
    <source>
        <dbReference type="SAM" id="SignalP"/>
    </source>
</evidence>
<evidence type="ECO:0000313" key="5">
    <source>
        <dbReference type="Proteomes" id="UP000728185"/>
    </source>
</evidence>
<name>A0A8E0VL16_9TREM</name>
<proteinExistence type="predicted"/>
<evidence type="ECO:0000256" key="1">
    <source>
        <dbReference type="SAM" id="MobiDB-lite"/>
    </source>
</evidence>